<feature type="domain" description="PIK helical" evidence="10">
    <location>
        <begin position="1056"/>
        <end position="1227"/>
    </location>
</feature>
<keyword evidence="5" id="KW-0547">Nucleotide-binding</keyword>
<comment type="caution">
    <text evidence="11">The sequence shown here is derived from an EMBL/GenBank/DDBJ whole genome shotgun (WGS) entry which is preliminary data.</text>
</comment>
<dbReference type="GO" id="GO:0005524">
    <property type="term" value="F:ATP binding"/>
    <property type="evidence" value="ECO:0007669"/>
    <property type="project" value="UniProtKB-KW"/>
</dbReference>
<dbReference type="GO" id="GO:0005737">
    <property type="term" value="C:cytoplasm"/>
    <property type="evidence" value="ECO:0007669"/>
    <property type="project" value="TreeGrafter"/>
</dbReference>
<dbReference type="GO" id="GO:0046854">
    <property type="term" value="P:phosphatidylinositol phosphate biosynthetic process"/>
    <property type="evidence" value="ECO:0007669"/>
    <property type="project" value="InterPro"/>
</dbReference>
<dbReference type="Gene3D" id="3.30.1010.10">
    <property type="entry name" value="Phosphatidylinositol 3-kinase Catalytic Subunit, Chain A, domain 4"/>
    <property type="match status" value="1"/>
</dbReference>
<name>A0AAW1PVQ2_9CHLO</name>
<dbReference type="GO" id="GO:0004430">
    <property type="term" value="F:1-phosphatidylinositol 4-kinase activity"/>
    <property type="evidence" value="ECO:0007669"/>
    <property type="project" value="UniProtKB-EC"/>
</dbReference>
<keyword evidence="12" id="KW-1185">Reference proteome</keyword>
<accession>A0AAW1PVQ2</accession>
<evidence type="ECO:0000313" key="12">
    <source>
        <dbReference type="Proteomes" id="UP001465755"/>
    </source>
</evidence>
<dbReference type="InterPro" id="IPR018936">
    <property type="entry name" value="PI3/4_kinase_CS"/>
</dbReference>
<dbReference type="Pfam" id="PF19274">
    <property type="entry name" value="PI4K_N"/>
    <property type="match status" value="1"/>
</dbReference>
<dbReference type="CDD" id="cd05167">
    <property type="entry name" value="PI4Kc_III_alpha"/>
    <property type="match status" value="1"/>
</dbReference>
<dbReference type="InterPro" id="IPR036940">
    <property type="entry name" value="PI3/4_kinase_cat_sf"/>
</dbReference>
<dbReference type="EMBL" id="JALJOQ010000009">
    <property type="protein sequence ID" value="KAK9812052.1"/>
    <property type="molecule type" value="Genomic_DNA"/>
</dbReference>
<dbReference type="PROSITE" id="PS50290">
    <property type="entry name" value="PI3_4_KINASE_3"/>
    <property type="match status" value="1"/>
</dbReference>
<keyword evidence="4" id="KW-0808">Transferase</keyword>
<dbReference type="InterPro" id="IPR016024">
    <property type="entry name" value="ARM-type_fold"/>
</dbReference>
<dbReference type="SUPFAM" id="SSF48371">
    <property type="entry name" value="ARM repeat"/>
    <property type="match status" value="1"/>
</dbReference>
<evidence type="ECO:0000256" key="5">
    <source>
        <dbReference type="ARBA" id="ARBA00022741"/>
    </source>
</evidence>
<dbReference type="SUPFAM" id="SSF56112">
    <property type="entry name" value="Protein kinase-like (PK-like)"/>
    <property type="match status" value="1"/>
</dbReference>
<keyword evidence="7" id="KW-0067">ATP-binding</keyword>
<dbReference type="Gene3D" id="1.10.1070.11">
    <property type="entry name" value="Phosphatidylinositol 3-/4-kinase, catalytic domain"/>
    <property type="match status" value="1"/>
</dbReference>
<dbReference type="InterPro" id="IPR042236">
    <property type="entry name" value="PI3K_accessory_sf"/>
</dbReference>
<evidence type="ECO:0000256" key="6">
    <source>
        <dbReference type="ARBA" id="ARBA00022777"/>
    </source>
</evidence>
<evidence type="ECO:0000256" key="4">
    <source>
        <dbReference type="ARBA" id="ARBA00022679"/>
    </source>
</evidence>
<dbReference type="PROSITE" id="PS00915">
    <property type="entry name" value="PI3_4_KINASE_1"/>
    <property type="match status" value="1"/>
</dbReference>
<dbReference type="FunFam" id="1.10.1070.11:FF:000012">
    <property type="entry name" value="Phosphatidylinositol 4-kinase alpha 1"/>
    <property type="match status" value="1"/>
</dbReference>
<dbReference type="Gene3D" id="1.25.40.70">
    <property type="entry name" value="Phosphatidylinositol 3-kinase, accessory domain (PIK)"/>
    <property type="match status" value="1"/>
</dbReference>
<dbReference type="Pfam" id="PF00454">
    <property type="entry name" value="PI3_PI4_kinase"/>
    <property type="match status" value="1"/>
</dbReference>
<organism evidence="11 12">
    <name type="scientific">Symbiochloris irregularis</name>
    <dbReference type="NCBI Taxonomy" id="706552"/>
    <lineage>
        <taxon>Eukaryota</taxon>
        <taxon>Viridiplantae</taxon>
        <taxon>Chlorophyta</taxon>
        <taxon>core chlorophytes</taxon>
        <taxon>Trebouxiophyceae</taxon>
        <taxon>Trebouxiales</taxon>
        <taxon>Trebouxiaceae</taxon>
        <taxon>Symbiochloris</taxon>
    </lineage>
</organism>
<dbReference type="EC" id="2.7.1.67" evidence="3"/>
<dbReference type="GO" id="GO:0005886">
    <property type="term" value="C:plasma membrane"/>
    <property type="evidence" value="ECO:0007669"/>
    <property type="project" value="TreeGrafter"/>
</dbReference>
<dbReference type="InterPro" id="IPR001263">
    <property type="entry name" value="PI3K_accessory_dom"/>
</dbReference>
<dbReference type="InterPro" id="IPR011009">
    <property type="entry name" value="Kinase-like_dom_sf"/>
</dbReference>
<dbReference type="PANTHER" id="PTHR10048:SF15">
    <property type="entry name" value="PHOSPHATIDYLINOSITOL 4-KINASE ALPHA"/>
    <property type="match status" value="1"/>
</dbReference>
<comment type="catalytic activity">
    <reaction evidence="1">
        <text>a 1,2-diacyl-sn-glycero-3-phospho-(1D-myo-inositol) + ATP = a 1,2-diacyl-sn-glycero-3-phospho-(1D-myo-inositol 4-phosphate) + ADP + H(+)</text>
        <dbReference type="Rhea" id="RHEA:19877"/>
        <dbReference type="ChEBI" id="CHEBI:15378"/>
        <dbReference type="ChEBI" id="CHEBI:30616"/>
        <dbReference type="ChEBI" id="CHEBI:57880"/>
        <dbReference type="ChEBI" id="CHEBI:58178"/>
        <dbReference type="ChEBI" id="CHEBI:456216"/>
        <dbReference type="EC" id="2.7.1.67"/>
    </reaction>
</comment>
<dbReference type="FunFam" id="3.30.1010.10:FF:000014">
    <property type="entry name" value="Phosphatidylinositol 4-kinase STT4"/>
    <property type="match status" value="1"/>
</dbReference>
<protein>
    <recommendedName>
        <fullName evidence="3">1-phosphatidylinositol 4-kinase</fullName>
        <ecNumber evidence="3">2.7.1.67</ecNumber>
    </recommendedName>
</protein>
<dbReference type="PROSITE" id="PS51545">
    <property type="entry name" value="PIK_HELICAL"/>
    <property type="match status" value="1"/>
</dbReference>
<dbReference type="InterPro" id="IPR015433">
    <property type="entry name" value="PI3/4_kinase"/>
</dbReference>
<dbReference type="GO" id="GO:0048015">
    <property type="term" value="P:phosphatidylinositol-mediated signaling"/>
    <property type="evidence" value="ECO:0007669"/>
    <property type="project" value="TreeGrafter"/>
</dbReference>
<sequence>MEAFAAWTRVLASTNSSSSSDELQRFLALANSFLVPVASGASSDAALASLRQHMAVVSHVAYVTGPDVQAEELADWLPGAIQGIRKAINRLPSPKGLAAWACRKLRRWLLPLLDTPDLRGPETVAKGLPLPLGVHAAGKLACLMIQQELSQSSATAQADISSAESAADLLLEAAEEAVATCKALQPGDPLYRQCAEIALASIQGHMPQFKQAINALLKAFKQASAQPQGRPSRASELRKSNKELQAAMADAFLGAAEICSRADLGVRHELHQAILLLVESVRDGGSISKAYRLLWVQLTLTGLAKPPGLPPLFPGPKAELAVPPEWQAAVGVIAAECTPLAVVGGGGLSQEQLEAELSGMLSHKSSALARSPAALASALVAAVGLAGQQGGASRPHTARGLIPTSHAARGLIAPANSPGRAAHLLAVLNVNLCRVELAAFLEDAGGGSEGINPLLAAQQLTSPDSPDAPWLAAITDVTFQSTCNRLFPAVPAATFGAGDAAMGPCQLSLVRSLLEHMAHPGVPLVKAQADRLFGTLLARAPGLVHDPGLVAALLEALNAEHSCHEELHTPEAASVIMPRLRQVIISGAESAPAYTEAVLHQHLGEDADTSLGTVYPQAALVQPPAKDAATLLSTLSKAVSLSKLSNADSAARGVQGLNLKARAWGALEEPWTARGSERGQLASGDADDSALPHMLEMQLTEAIAVNAPESMLQHRLLNVAAALIRFPGNSSAPSLVQTLAHAPLRVLSPSYVSAAAFAWQWVAACCPALQAALLAEVIDAWLQGAASQRGLFSRSNDPVNAKDTAVGDPERGGTEDHMEYCADGTSHHSKGGESSRAARVVEHVRAQAVWLGFLEEMWQVASGKPGPLGVTLRSLFSRLLHQSLSLPMTHHPCAAGTRACLLNLALSCARTQDAGSAELLHDRVLFSALDWFRYPVAWFAHPAPWQAQEEARSMQSLADAITSHPAWPERSASMAQSLPRSPSGRTRTATIVTGGKVPRFRHPVWNFGSATNMHRVALLKVLLSAEAERLQAWASPLHTPATSSIPWSRASAADWRVHTQVAWDFDPRLALALLSRFPAVSTLRAQLQQLVMSHAGNAGIQGLPEAFPLLGFGPRETHRENDVKYWAPAPLLQALEMMSGELTQHPAAKAYALRSLHICPPEQVAFFLPQLVQLLRGDTGMLKQFLLTAARRSVVFAHILICTLRTEGRPPEEAFNPAVKRSGWQAPKDTGLWTIADQLHEEVWAQLPEDKTAFLNTELSFFDEVVNISGKLYSVPKAMRKAAAVKLASKMVMPRKDLYMPIDPRLTVQGVIAQSATPMQSAAKVPILVAFRVTAEPAADSPDDLPEECVQACIFKVGDDCRQDVLALQVISLIKDAWEKAGLDLYLAPYGVLPTSYECGIIQVVPNCDSRSALGDTADGGLAEIWRREFGAPGTSRHEQARLNFIRSEAGYAVACFLLQAKDRHNGNVLIDKEGHLVHIDFGFILEISPGGNLGFENAAFKLSHEMSQLVDPGGTRTSAQYRLFCELAVRGYLVARTIAEGVLATVALMAESGLPCYGRGQPIDNLRARFHLEMGDAQAAAFMRGAIDDAYNKWTTGFYDYIQYVQNAIPK</sequence>
<evidence type="ECO:0000256" key="3">
    <source>
        <dbReference type="ARBA" id="ARBA00012169"/>
    </source>
</evidence>
<keyword evidence="6" id="KW-0418">Kinase</keyword>
<evidence type="ECO:0000259" key="10">
    <source>
        <dbReference type="PROSITE" id="PS51545"/>
    </source>
</evidence>
<feature type="domain" description="PI3K/PI4K catalytic" evidence="9">
    <location>
        <begin position="1313"/>
        <end position="1596"/>
    </location>
</feature>
<evidence type="ECO:0000256" key="8">
    <source>
        <dbReference type="SAM" id="MobiDB-lite"/>
    </source>
</evidence>
<evidence type="ECO:0000313" key="11">
    <source>
        <dbReference type="EMBL" id="KAK9812052.1"/>
    </source>
</evidence>
<dbReference type="InterPro" id="IPR000403">
    <property type="entry name" value="PI3/4_kinase_cat_dom"/>
</dbReference>
<reference evidence="11 12" key="1">
    <citation type="journal article" date="2024" name="Nat. Commun.">
        <title>Phylogenomics reveals the evolutionary origins of lichenization in chlorophyte algae.</title>
        <authorList>
            <person name="Puginier C."/>
            <person name="Libourel C."/>
            <person name="Otte J."/>
            <person name="Skaloud P."/>
            <person name="Haon M."/>
            <person name="Grisel S."/>
            <person name="Petersen M."/>
            <person name="Berrin J.G."/>
            <person name="Delaux P.M."/>
            <person name="Dal Grande F."/>
            <person name="Keller J."/>
        </authorList>
    </citation>
    <scope>NUCLEOTIDE SEQUENCE [LARGE SCALE GENOMIC DNA]</scope>
    <source>
        <strain evidence="11 12">SAG 2036</strain>
    </source>
</reference>
<comment type="similarity">
    <text evidence="2">Belongs to the PI3/PI4-kinase family. Type III PI4K subfamily.</text>
</comment>
<proteinExistence type="inferred from homology"/>
<dbReference type="Pfam" id="PF00613">
    <property type="entry name" value="PI3Ka"/>
    <property type="match status" value="1"/>
</dbReference>
<dbReference type="SMART" id="SM00146">
    <property type="entry name" value="PI3Kc"/>
    <property type="match status" value="1"/>
</dbReference>
<evidence type="ECO:0000256" key="2">
    <source>
        <dbReference type="ARBA" id="ARBA00006209"/>
    </source>
</evidence>
<dbReference type="InterPro" id="IPR045495">
    <property type="entry name" value="PI4K_N"/>
</dbReference>
<evidence type="ECO:0000256" key="1">
    <source>
        <dbReference type="ARBA" id="ARBA00001686"/>
    </source>
</evidence>
<gene>
    <name evidence="11" type="ORF">WJX73_001388</name>
</gene>
<feature type="region of interest" description="Disordered" evidence="8">
    <location>
        <begin position="793"/>
        <end position="816"/>
    </location>
</feature>
<dbReference type="PANTHER" id="PTHR10048">
    <property type="entry name" value="PHOSPHATIDYLINOSITOL KINASE"/>
    <property type="match status" value="1"/>
</dbReference>
<evidence type="ECO:0000259" key="9">
    <source>
        <dbReference type="PROSITE" id="PS50290"/>
    </source>
</evidence>
<dbReference type="Proteomes" id="UP001465755">
    <property type="component" value="Unassembled WGS sequence"/>
</dbReference>
<evidence type="ECO:0000256" key="7">
    <source>
        <dbReference type="ARBA" id="ARBA00022840"/>
    </source>
</evidence>